<evidence type="ECO:0000256" key="1">
    <source>
        <dbReference type="SAM" id="MobiDB-lite"/>
    </source>
</evidence>
<evidence type="ECO:0000313" key="3">
    <source>
        <dbReference type="Proteomes" id="UP000516380"/>
    </source>
</evidence>
<protein>
    <submittedName>
        <fullName evidence="2">Uncharacterized protein</fullName>
    </submittedName>
</protein>
<keyword evidence="3" id="KW-1185">Reference proteome</keyword>
<accession>A0A7G1IC68</accession>
<feature type="region of interest" description="Disordered" evidence="1">
    <location>
        <begin position="82"/>
        <end position="122"/>
    </location>
</feature>
<sequence length="122" mass="13211">MIATPHVGGNTIDVAAHQGRIIAADLRRLLVGEAPLHVLNPETLHSFDWSAPRPTPEPDVLERLARQPGPAVSDLQLDRGAALCSPNQRPRNDIGAERRGAARDARLHAAHPEGLCRADHPR</sequence>
<evidence type="ECO:0000313" key="2">
    <source>
        <dbReference type="EMBL" id="BCI87335.1"/>
    </source>
</evidence>
<organism evidence="2 3">
    <name type="scientific">Mycobacterium kansasii</name>
    <dbReference type="NCBI Taxonomy" id="1768"/>
    <lineage>
        <taxon>Bacteria</taxon>
        <taxon>Bacillati</taxon>
        <taxon>Actinomycetota</taxon>
        <taxon>Actinomycetes</taxon>
        <taxon>Mycobacteriales</taxon>
        <taxon>Mycobacteriaceae</taxon>
        <taxon>Mycobacterium</taxon>
    </lineage>
</organism>
<proteinExistence type="predicted"/>
<gene>
    <name evidence="2" type="ORF">NIIDMKKI_25410</name>
</gene>
<name>A0A7G1IC68_MYCKA</name>
<dbReference type="AlphaFoldDB" id="A0A7G1IC68"/>
<dbReference type="Proteomes" id="UP000516380">
    <property type="component" value="Chromosome"/>
</dbReference>
<reference evidence="2 3" key="1">
    <citation type="submission" date="2020-07" db="EMBL/GenBank/DDBJ databases">
        <title>Mycobacterium kansasii (former subtype) with zoonotic potential isolated from diseased indoor pet cat, Japan.</title>
        <authorList>
            <person name="Fukano H."/>
            <person name="Terazono T."/>
            <person name="Hoshino Y."/>
        </authorList>
    </citation>
    <scope>NUCLEOTIDE SEQUENCE [LARGE SCALE GENOMIC DNA]</scope>
    <source>
        <strain evidence="2 3">Kuro-I</strain>
    </source>
</reference>
<feature type="compositionally biased region" description="Basic and acidic residues" evidence="1">
    <location>
        <begin position="90"/>
        <end position="122"/>
    </location>
</feature>
<dbReference type="EMBL" id="AP023343">
    <property type="protein sequence ID" value="BCI87335.1"/>
    <property type="molecule type" value="Genomic_DNA"/>
</dbReference>